<dbReference type="Proteomes" id="UP000078162">
    <property type="component" value="Chromosome"/>
</dbReference>
<gene>
    <name evidence="2" type="ORF">Cs308_0507</name>
</gene>
<dbReference type="KEGG" id="csaz:Cs308_0507"/>
<protein>
    <submittedName>
        <fullName evidence="2">Uncharacterized protein</fullName>
    </submittedName>
</protein>
<name>A0A1A9HUK5_9CHLA</name>
<proteinExistence type="predicted"/>
<dbReference type="PATRIC" id="fig|1806891.3.peg.499"/>
<dbReference type="EMBL" id="CP014639">
    <property type="protein sequence ID" value="ANH78678.1"/>
    <property type="molecule type" value="Genomic_DNA"/>
</dbReference>
<feature type="transmembrane region" description="Helical" evidence="1">
    <location>
        <begin position="21"/>
        <end position="38"/>
    </location>
</feature>
<reference evidence="3" key="1">
    <citation type="submission" date="2016-03" db="EMBL/GenBank/DDBJ databases">
        <title>Culture-independent genomics supports pathogen discovery for uncultivable bacteria within the genus Chlamydia.</title>
        <authorList>
            <person name="Taylor-Brown A."/>
            <person name="Bachmann N.L."/>
            <person name="Borel N."/>
            <person name="Polkinghorne A."/>
        </authorList>
    </citation>
    <scope>NUCLEOTIDE SEQUENCE [LARGE SCALE GENOMIC DNA]</scope>
    <source>
        <strain evidence="3">2742-308</strain>
    </source>
</reference>
<keyword evidence="1" id="KW-0812">Transmembrane</keyword>
<sequence length="53" mass="6184">MNYFLLSCFTLKKNASILQKALFFMQCILLALFLPLDFCFEIEGLEEKFVLDA</sequence>
<dbReference type="AlphaFoldDB" id="A0A1A9HUK5"/>
<evidence type="ECO:0000256" key="1">
    <source>
        <dbReference type="SAM" id="Phobius"/>
    </source>
</evidence>
<keyword evidence="3" id="KW-1185">Reference proteome</keyword>
<accession>A0A1A9HUK5</accession>
<evidence type="ECO:0000313" key="3">
    <source>
        <dbReference type="Proteomes" id="UP000078162"/>
    </source>
</evidence>
<keyword evidence="1" id="KW-1133">Transmembrane helix</keyword>
<organism evidence="2 3">
    <name type="scientific">Candidatus Chlamydia sanziniae</name>
    <dbReference type="NCBI Taxonomy" id="1806891"/>
    <lineage>
        <taxon>Bacteria</taxon>
        <taxon>Pseudomonadati</taxon>
        <taxon>Chlamydiota</taxon>
        <taxon>Chlamydiia</taxon>
        <taxon>Chlamydiales</taxon>
        <taxon>Chlamydiaceae</taxon>
        <taxon>Chlamydia/Chlamydophila group</taxon>
        <taxon>Chlamydia</taxon>
    </lineage>
</organism>
<evidence type="ECO:0000313" key="2">
    <source>
        <dbReference type="EMBL" id="ANH78678.1"/>
    </source>
</evidence>
<keyword evidence="1" id="KW-0472">Membrane</keyword>